<dbReference type="Proteomes" id="UP000035100">
    <property type="component" value="Unassembled WGS sequence"/>
</dbReference>
<dbReference type="eggNOG" id="ENOG5032YYG">
    <property type="taxonomic scope" value="Bacteria"/>
</dbReference>
<dbReference type="OrthoDB" id="7875218at2"/>
<dbReference type="AlphaFoldDB" id="A0A0D0Q9A0"/>
<dbReference type="EMBL" id="AONG01000021">
    <property type="protein sequence ID" value="KIQ67633.1"/>
    <property type="molecule type" value="Genomic_DNA"/>
</dbReference>
<organism evidence="1 2">
    <name type="scientific">Wenxinia marina DSM 24838</name>
    <dbReference type="NCBI Taxonomy" id="1123501"/>
    <lineage>
        <taxon>Bacteria</taxon>
        <taxon>Pseudomonadati</taxon>
        <taxon>Pseudomonadota</taxon>
        <taxon>Alphaproteobacteria</taxon>
        <taxon>Rhodobacterales</taxon>
        <taxon>Roseobacteraceae</taxon>
        <taxon>Wenxinia</taxon>
    </lineage>
</organism>
<reference evidence="1 2" key="1">
    <citation type="submission" date="2013-01" db="EMBL/GenBank/DDBJ databases">
        <authorList>
            <person name="Fiebig A."/>
            <person name="Goeker M."/>
            <person name="Klenk H.-P.P."/>
        </authorList>
    </citation>
    <scope>NUCLEOTIDE SEQUENCE [LARGE SCALE GENOMIC DNA]</scope>
    <source>
        <strain evidence="1 2">DSM 24838</strain>
    </source>
</reference>
<keyword evidence="2" id="KW-1185">Reference proteome</keyword>
<evidence type="ECO:0000313" key="2">
    <source>
        <dbReference type="Proteomes" id="UP000035100"/>
    </source>
</evidence>
<dbReference type="InterPro" id="IPR045516">
    <property type="entry name" value="DUF6477"/>
</dbReference>
<dbReference type="RefSeq" id="WP_018303152.1">
    <property type="nucleotide sequence ID" value="NZ_KB902291.1"/>
</dbReference>
<proteinExistence type="predicted"/>
<comment type="caution">
    <text evidence="1">The sequence shown here is derived from an EMBL/GenBank/DDBJ whole genome shotgun (WGS) entry which is preliminary data.</text>
</comment>
<dbReference type="Pfam" id="PF20083">
    <property type="entry name" value="DUF6477"/>
    <property type="match status" value="1"/>
</dbReference>
<name>A0A0D0Q9A0_9RHOB</name>
<dbReference type="STRING" id="1123501.Wenmar_03762"/>
<protein>
    <submittedName>
        <fullName evidence="1">Uncharacterized protein</fullName>
    </submittedName>
</protein>
<accession>A0A0D0Q9A0</accession>
<gene>
    <name evidence="1" type="ORF">Wenmar_03762</name>
</gene>
<sequence>MEDLQTRVKALRRPRLLVSAARYGLEDYDRLRVLPRVLGGAAPGRPGPALMRLLDREVELDEQRRSGTADYKVAVHVETLIALMGEAALLRDLSRPRAGGPIGGDQMKASGIEALRLAT</sequence>
<evidence type="ECO:0000313" key="1">
    <source>
        <dbReference type="EMBL" id="KIQ67633.1"/>
    </source>
</evidence>